<reference evidence="1 2" key="1">
    <citation type="journal article" date="2018" name="Nat. Biotechnol.">
        <title>A standardized bacterial taxonomy based on genome phylogeny substantially revises the tree of life.</title>
        <authorList>
            <person name="Parks D.H."/>
            <person name="Chuvochina M."/>
            <person name="Waite D.W."/>
            <person name="Rinke C."/>
            <person name="Skarshewski A."/>
            <person name="Chaumeil P.A."/>
            <person name="Hugenholtz P."/>
        </authorList>
    </citation>
    <scope>NUCLEOTIDE SEQUENCE [LARGE SCALE GENOMIC DNA]</scope>
    <source>
        <strain evidence="1">UBA11978</strain>
    </source>
</reference>
<accession>A0A350P8A3</accession>
<dbReference type="Proteomes" id="UP000263517">
    <property type="component" value="Unassembled WGS sequence"/>
</dbReference>
<feature type="non-terminal residue" evidence="1">
    <location>
        <position position="123"/>
    </location>
</feature>
<dbReference type="EMBL" id="DNAN01000610">
    <property type="protein sequence ID" value="HAW77520.1"/>
    <property type="molecule type" value="Genomic_DNA"/>
</dbReference>
<evidence type="ECO:0008006" key="3">
    <source>
        <dbReference type="Google" id="ProtNLM"/>
    </source>
</evidence>
<organism evidence="1 2">
    <name type="scientific">Alteromonas australica</name>
    <dbReference type="NCBI Taxonomy" id="589873"/>
    <lineage>
        <taxon>Bacteria</taxon>
        <taxon>Pseudomonadati</taxon>
        <taxon>Pseudomonadota</taxon>
        <taxon>Gammaproteobacteria</taxon>
        <taxon>Alteromonadales</taxon>
        <taxon>Alteromonadaceae</taxon>
        <taxon>Alteromonas/Salinimonas group</taxon>
        <taxon>Alteromonas</taxon>
    </lineage>
</organism>
<dbReference type="InterPro" id="IPR011604">
    <property type="entry name" value="PDDEXK-like_dom_sf"/>
</dbReference>
<name>A0A350P8A3_9ALTE</name>
<evidence type="ECO:0000313" key="2">
    <source>
        <dbReference type="Proteomes" id="UP000263517"/>
    </source>
</evidence>
<dbReference type="AlphaFoldDB" id="A0A350P8A3"/>
<gene>
    <name evidence="1" type="ORF">DCW74_17535</name>
</gene>
<evidence type="ECO:0000313" key="1">
    <source>
        <dbReference type="EMBL" id="HAW77520.1"/>
    </source>
</evidence>
<protein>
    <recommendedName>
        <fullName evidence="3">PD-(D/E)XK endonuclease-like domain-containing protein</fullName>
    </recommendedName>
</protein>
<dbReference type="Gene3D" id="3.90.320.10">
    <property type="match status" value="1"/>
</dbReference>
<sequence length="123" mass="14040">MKVTNKHNLPEPVFKALSKDNYSMGDAEISVTTMIDSPRINILRRKHWDELTEDVSDKVWSVLGTAVHNIFEAEESADYILEERLHVTFKDWKVSGAIDVQRMNPDGTLSIADYKCTSVWSVI</sequence>
<comment type="caution">
    <text evidence="1">The sequence shown here is derived from an EMBL/GenBank/DDBJ whole genome shotgun (WGS) entry which is preliminary data.</text>
</comment>
<proteinExistence type="predicted"/>